<reference evidence="6 7" key="1">
    <citation type="journal article" date="2018" name="Sci. Data">
        <title>The draft genome sequence of cork oak.</title>
        <authorList>
            <person name="Ramos A.M."/>
            <person name="Usie A."/>
            <person name="Barbosa P."/>
            <person name="Barros P.M."/>
            <person name="Capote T."/>
            <person name="Chaves I."/>
            <person name="Simoes F."/>
            <person name="Abreu I."/>
            <person name="Carrasquinho I."/>
            <person name="Faro C."/>
            <person name="Guimaraes J.B."/>
            <person name="Mendonca D."/>
            <person name="Nobrega F."/>
            <person name="Rodrigues L."/>
            <person name="Saibo N.J.M."/>
            <person name="Varela M.C."/>
            <person name="Egas C."/>
            <person name="Matos J."/>
            <person name="Miguel C.M."/>
            <person name="Oliveira M.M."/>
            <person name="Ricardo C.P."/>
            <person name="Goncalves S."/>
        </authorList>
    </citation>
    <scope>NUCLEOTIDE SEQUENCE [LARGE SCALE GENOMIC DNA]</scope>
    <source>
        <strain evidence="7">cv. HL8</strain>
    </source>
</reference>
<evidence type="ECO:0000256" key="2">
    <source>
        <dbReference type="ARBA" id="ARBA00022840"/>
    </source>
</evidence>
<dbReference type="Proteomes" id="UP000237347">
    <property type="component" value="Unassembled WGS sequence"/>
</dbReference>
<evidence type="ECO:0000256" key="1">
    <source>
        <dbReference type="ARBA" id="ARBA00022741"/>
    </source>
</evidence>
<evidence type="ECO:0000256" key="4">
    <source>
        <dbReference type="ARBA" id="ARBA00047951"/>
    </source>
</evidence>
<keyword evidence="6" id="KW-0418">Kinase</keyword>
<keyword evidence="1" id="KW-0547">Nucleotide-binding</keyword>
<dbReference type="PANTHER" id="PTHR27005">
    <property type="entry name" value="WALL-ASSOCIATED RECEPTOR KINASE-LIKE 21"/>
    <property type="match status" value="1"/>
</dbReference>
<keyword evidence="2" id="KW-0067">ATP-binding</keyword>
<dbReference type="AlphaFoldDB" id="A0AAW0LJQ3"/>
<proteinExistence type="predicted"/>
<dbReference type="InterPro" id="IPR011009">
    <property type="entry name" value="Kinase-like_dom_sf"/>
</dbReference>
<name>A0AAW0LJQ3_QUESU</name>
<keyword evidence="6" id="KW-0808">Transferase</keyword>
<dbReference type="Pfam" id="PF00069">
    <property type="entry name" value="Pkinase"/>
    <property type="match status" value="1"/>
</dbReference>
<comment type="catalytic activity">
    <reaction evidence="4">
        <text>L-threonyl-[protein] + ATP = O-phospho-L-threonyl-[protein] + ADP + H(+)</text>
        <dbReference type="Rhea" id="RHEA:46608"/>
        <dbReference type="Rhea" id="RHEA-COMP:11060"/>
        <dbReference type="Rhea" id="RHEA-COMP:11605"/>
        <dbReference type="ChEBI" id="CHEBI:15378"/>
        <dbReference type="ChEBI" id="CHEBI:30013"/>
        <dbReference type="ChEBI" id="CHEBI:30616"/>
        <dbReference type="ChEBI" id="CHEBI:61977"/>
        <dbReference type="ChEBI" id="CHEBI:456216"/>
    </reaction>
</comment>
<dbReference type="PROSITE" id="PS00108">
    <property type="entry name" value="PROTEIN_KINASE_ST"/>
    <property type="match status" value="1"/>
</dbReference>
<dbReference type="GO" id="GO:0004674">
    <property type="term" value="F:protein serine/threonine kinase activity"/>
    <property type="evidence" value="ECO:0007669"/>
    <property type="project" value="TreeGrafter"/>
</dbReference>
<comment type="catalytic activity">
    <reaction evidence="3">
        <text>L-seryl-[protein] + ATP = O-phospho-L-seryl-[protein] + ADP + H(+)</text>
        <dbReference type="Rhea" id="RHEA:17989"/>
        <dbReference type="Rhea" id="RHEA-COMP:9863"/>
        <dbReference type="Rhea" id="RHEA-COMP:11604"/>
        <dbReference type="ChEBI" id="CHEBI:15378"/>
        <dbReference type="ChEBI" id="CHEBI:29999"/>
        <dbReference type="ChEBI" id="CHEBI:30616"/>
        <dbReference type="ChEBI" id="CHEBI:83421"/>
        <dbReference type="ChEBI" id="CHEBI:456216"/>
    </reaction>
</comment>
<dbReference type="PANTHER" id="PTHR27005:SF283">
    <property type="entry name" value="OS02G0633066 PROTEIN"/>
    <property type="match status" value="1"/>
</dbReference>
<dbReference type="InterPro" id="IPR008271">
    <property type="entry name" value="Ser/Thr_kinase_AS"/>
</dbReference>
<dbReference type="InterPro" id="IPR045274">
    <property type="entry name" value="WAK-like"/>
</dbReference>
<evidence type="ECO:0000313" key="7">
    <source>
        <dbReference type="Proteomes" id="UP000237347"/>
    </source>
</evidence>
<dbReference type="PROSITE" id="PS50011">
    <property type="entry name" value="PROTEIN_KINASE_DOM"/>
    <property type="match status" value="1"/>
</dbReference>
<evidence type="ECO:0000259" key="5">
    <source>
        <dbReference type="PROSITE" id="PS50011"/>
    </source>
</evidence>
<keyword evidence="7" id="KW-1185">Reference proteome</keyword>
<protein>
    <submittedName>
        <fullName evidence="6">Wall-associated receptor kinase 2</fullName>
    </submittedName>
</protein>
<sequence length="102" mass="11439">MHNTSHASTLSWELRLQIATETAGPISYLHSAASTPVIHRDIKSTNILVDNNYTTKVADFGASRLVPLDHTQITTLVQGTLGYLDPEYFQSSQYFFFLRGHL</sequence>
<feature type="domain" description="Protein kinase" evidence="5">
    <location>
        <begin position="1"/>
        <end position="102"/>
    </location>
</feature>
<dbReference type="InterPro" id="IPR000719">
    <property type="entry name" value="Prot_kinase_dom"/>
</dbReference>
<organism evidence="6 7">
    <name type="scientific">Quercus suber</name>
    <name type="common">Cork oak</name>
    <dbReference type="NCBI Taxonomy" id="58331"/>
    <lineage>
        <taxon>Eukaryota</taxon>
        <taxon>Viridiplantae</taxon>
        <taxon>Streptophyta</taxon>
        <taxon>Embryophyta</taxon>
        <taxon>Tracheophyta</taxon>
        <taxon>Spermatophyta</taxon>
        <taxon>Magnoliopsida</taxon>
        <taxon>eudicotyledons</taxon>
        <taxon>Gunneridae</taxon>
        <taxon>Pentapetalae</taxon>
        <taxon>rosids</taxon>
        <taxon>fabids</taxon>
        <taxon>Fagales</taxon>
        <taxon>Fagaceae</taxon>
        <taxon>Quercus</taxon>
    </lineage>
</organism>
<keyword evidence="6" id="KW-0675">Receptor</keyword>
<dbReference type="SUPFAM" id="SSF56112">
    <property type="entry name" value="Protein kinase-like (PK-like)"/>
    <property type="match status" value="1"/>
</dbReference>
<evidence type="ECO:0000256" key="3">
    <source>
        <dbReference type="ARBA" id="ARBA00047558"/>
    </source>
</evidence>
<dbReference type="GO" id="GO:0005524">
    <property type="term" value="F:ATP binding"/>
    <property type="evidence" value="ECO:0007669"/>
    <property type="project" value="UniProtKB-KW"/>
</dbReference>
<accession>A0AAW0LJQ3</accession>
<evidence type="ECO:0000313" key="6">
    <source>
        <dbReference type="EMBL" id="KAK7851144.1"/>
    </source>
</evidence>
<dbReference type="GO" id="GO:0005886">
    <property type="term" value="C:plasma membrane"/>
    <property type="evidence" value="ECO:0007669"/>
    <property type="project" value="TreeGrafter"/>
</dbReference>
<dbReference type="Gene3D" id="1.10.510.10">
    <property type="entry name" value="Transferase(Phosphotransferase) domain 1"/>
    <property type="match status" value="1"/>
</dbReference>
<dbReference type="EMBL" id="PKMF04000091">
    <property type="protein sequence ID" value="KAK7851144.1"/>
    <property type="molecule type" value="Genomic_DNA"/>
</dbReference>
<dbReference type="GO" id="GO:0007166">
    <property type="term" value="P:cell surface receptor signaling pathway"/>
    <property type="evidence" value="ECO:0007669"/>
    <property type="project" value="InterPro"/>
</dbReference>
<gene>
    <name evidence="6" type="primary">WAK2_5</name>
    <name evidence="6" type="ORF">CFP56_042939</name>
</gene>
<comment type="caution">
    <text evidence="6">The sequence shown here is derived from an EMBL/GenBank/DDBJ whole genome shotgun (WGS) entry which is preliminary data.</text>
</comment>